<dbReference type="PROSITE" id="PS50943">
    <property type="entry name" value="HTH_CROC1"/>
    <property type="match status" value="1"/>
</dbReference>
<reference evidence="3 4" key="1">
    <citation type="submission" date="2020-03" db="EMBL/GenBank/DDBJ databases">
        <title>Sphingomonas sp. nov., isolated from fish.</title>
        <authorList>
            <person name="Hyun D.-W."/>
            <person name="Bae J.-W."/>
        </authorList>
    </citation>
    <scope>NUCLEOTIDE SEQUENCE [LARGE SCALE GENOMIC DNA]</scope>
    <source>
        <strain evidence="3 4">HDW15B</strain>
    </source>
</reference>
<evidence type="ECO:0000256" key="1">
    <source>
        <dbReference type="ARBA" id="ARBA00023125"/>
    </source>
</evidence>
<proteinExistence type="predicted"/>
<dbReference type="PANTHER" id="PTHR36924">
    <property type="entry name" value="ANTITOXIN HIGA-1"/>
    <property type="match status" value="1"/>
</dbReference>
<dbReference type="NCBIfam" id="TIGR02607">
    <property type="entry name" value="antidote_HigA"/>
    <property type="match status" value="1"/>
</dbReference>
<dbReference type="CDD" id="cd00093">
    <property type="entry name" value="HTH_XRE"/>
    <property type="match status" value="1"/>
</dbReference>
<dbReference type="Gene3D" id="1.10.260.40">
    <property type="entry name" value="lambda repressor-like DNA-binding domains"/>
    <property type="match status" value="1"/>
</dbReference>
<dbReference type="InterPro" id="IPR001387">
    <property type="entry name" value="Cro/C1-type_HTH"/>
</dbReference>
<dbReference type="InterPro" id="IPR013430">
    <property type="entry name" value="Toxin_antidote_HigA"/>
</dbReference>
<protein>
    <submittedName>
        <fullName evidence="3">HigA family addiction module antidote protein</fullName>
    </submittedName>
</protein>
<dbReference type="PANTHER" id="PTHR36924:SF1">
    <property type="entry name" value="ANTITOXIN HIGA-1"/>
    <property type="match status" value="1"/>
</dbReference>
<name>A0A6G7YQT0_9SPHN</name>
<dbReference type="Proteomes" id="UP000503222">
    <property type="component" value="Chromosome"/>
</dbReference>
<evidence type="ECO:0000259" key="2">
    <source>
        <dbReference type="PROSITE" id="PS50943"/>
    </source>
</evidence>
<dbReference type="AlphaFoldDB" id="A0A6G7YQT0"/>
<gene>
    <name evidence="3" type="ORF">G7077_09490</name>
</gene>
<dbReference type="SUPFAM" id="SSF47413">
    <property type="entry name" value="lambda repressor-like DNA-binding domains"/>
    <property type="match status" value="1"/>
</dbReference>
<dbReference type="GO" id="GO:0003677">
    <property type="term" value="F:DNA binding"/>
    <property type="evidence" value="ECO:0007669"/>
    <property type="project" value="UniProtKB-KW"/>
</dbReference>
<evidence type="ECO:0000313" key="3">
    <source>
        <dbReference type="EMBL" id="QIK79093.1"/>
    </source>
</evidence>
<keyword evidence="4" id="KW-1185">Reference proteome</keyword>
<evidence type="ECO:0000313" key="4">
    <source>
        <dbReference type="Proteomes" id="UP000503222"/>
    </source>
</evidence>
<dbReference type="EMBL" id="CP049869">
    <property type="protein sequence ID" value="QIK79093.1"/>
    <property type="molecule type" value="Genomic_DNA"/>
</dbReference>
<dbReference type="Pfam" id="PF01381">
    <property type="entry name" value="HTH_3"/>
    <property type="match status" value="1"/>
</dbReference>
<sequence>MSTHPGPWLKREVVARYGLTDTAIAKHLRVSRVILSKVFNGRVTLTLDMAVRFEMAFGVSAEKIMAMQIEHDLVGVREHHMQLDIKRLPEPDQGLPHYRHRN</sequence>
<dbReference type="InterPro" id="IPR010982">
    <property type="entry name" value="Lambda_DNA-bd_dom_sf"/>
</dbReference>
<dbReference type="KEGG" id="spii:G7077_09490"/>
<keyword evidence="1" id="KW-0238">DNA-binding</keyword>
<feature type="domain" description="HTH cro/C1-type" evidence="2">
    <location>
        <begin position="9"/>
        <end position="64"/>
    </location>
</feature>
<organism evidence="3 4">
    <name type="scientific">Sphingomonas piscis</name>
    <dbReference type="NCBI Taxonomy" id="2714943"/>
    <lineage>
        <taxon>Bacteria</taxon>
        <taxon>Pseudomonadati</taxon>
        <taxon>Pseudomonadota</taxon>
        <taxon>Alphaproteobacteria</taxon>
        <taxon>Sphingomonadales</taxon>
        <taxon>Sphingomonadaceae</taxon>
        <taxon>Sphingomonas</taxon>
    </lineage>
</organism>
<accession>A0A6G7YQT0</accession>
<dbReference type="SMART" id="SM00530">
    <property type="entry name" value="HTH_XRE"/>
    <property type="match status" value="1"/>
</dbReference>